<evidence type="ECO:0008006" key="3">
    <source>
        <dbReference type="Google" id="ProtNLM"/>
    </source>
</evidence>
<keyword evidence="2" id="KW-1185">Reference proteome</keyword>
<organism evidence="1 2">
    <name type="scientific">Hydnomerulius pinastri MD-312</name>
    <dbReference type="NCBI Taxonomy" id="994086"/>
    <lineage>
        <taxon>Eukaryota</taxon>
        <taxon>Fungi</taxon>
        <taxon>Dikarya</taxon>
        <taxon>Basidiomycota</taxon>
        <taxon>Agaricomycotina</taxon>
        <taxon>Agaricomycetes</taxon>
        <taxon>Agaricomycetidae</taxon>
        <taxon>Boletales</taxon>
        <taxon>Boletales incertae sedis</taxon>
        <taxon>Leucogyrophana</taxon>
    </lineage>
</organism>
<gene>
    <name evidence="1" type="ORF">HYDPIDRAFT_32759</name>
</gene>
<sequence length="305" mass="34200">MLLIDLPTEILHRIIAKAVDEAVIPSNILGVCQLFHDLGTECLYTHLRFTAPSQLQLFSKSYAPKDPIVVPRSVTVDLAGAQESHIFQYLHDTLRICQALSEEGGRSDDAGRAQLERLCLRMNSYTSDTTMDLLSEGLLAISVEAFEWTGPDPDHHFSTAIVASVASSLFDSFVYWHYLREIKVTNITFTTNSDQEGPPPPLLHLDSLRTLYIGQATFLHPQAVAGMFLENRSRHLEEFRLVDAYSESIWGPRLRRSDVEKAARSLCDAHEVEAVIADIRMTLTCEKKTERIMGGDRVEGTNILD</sequence>
<reference evidence="1 2" key="1">
    <citation type="submission" date="2014-04" db="EMBL/GenBank/DDBJ databases">
        <title>Evolutionary Origins and Diversification of the Mycorrhizal Mutualists.</title>
        <authorList>
            <consortium name="DOE Joint Genome Institute"/>
            <consortium name="Mycorrhizal Genomics Consortium"/>
            <person name="Kohler A."/>
            <person name="Kuo A."/>
            <person name="Nagy L.G."/>
            <person name="Floudas D."/>
            <person name="Copeland A."/>
            <person name="Barry K.W."/>
            <person name="Cichocki N."/>
            <person name="Veneault-Fourrey C."/>
            <person name="LaButti K."/>
            <person name="Lindquist E.A."/>
            <person name="Lipzen A."/>
            <person name="Lundell T."/>
            <person name="Morin E."/>
            <person name="Murat C."/>
            <person name="Riley R."/>
            <person name="Ohm R."/>
            <person name="Sun H."/>
            <person name="Tunlid A."/>
            <person name="Henrissat B."/>
            <person name="Grigoriev I.V."/>
            <person name="Hibbett D.S."/>
            <person name="Martin F."/>
        </authorList>
    </citation>
    <scope>NUCLEOTIDE SEQUENCE [LARGE SCALE GENOMIC DNA]</scope>
    <source>
        <strain evidence="1 2">MD-312</strain>
    </source>
</reference>
<proteinExistence type="predicted"/>
<evidence type="ECO:0000313" key="2">
    <source>
        <dbReference type="Proteomes" id="UP000053820"/>
    </source>
</evidence>
<dbReference type="OrthoDB" id="2587912at2759"/>
<dbReference type="Proteomes" id="UP000053820">
    <property type="component" value="Unassembled WGS sequence"/>
</dbReference>
<accession>A0A0C9V3H6</accession>
<dbReference type="HOGENOM" id="CLU_079147_0_0_1"/>
<dbReference type="AlphaFoldDB" id="A0A0C9V3H6"/>
<evidence type="ECO:0000313" key="1">
    <source>
        <dbReference type="EMBL" id="KIJ59884.1"/>
    </source>
</evidence>
<dbReference type="EMBL" id="KN839879">
    <property type="protein sequence ID" value="KIJ59884.1"/>
    <property type="molecule type" value="Genomic_DNA"/>
</dbReference>
<name>A0A0C9V3H6_9AGAM</name>
<protein>
    <recommendedName>
        <fullName evidence="3">F-box domain-containing protein</fullName>
    </recommendedName>
</protein>